<dbReference type="GO" id="GO:0004175">
    <property type="term" value="F:endopeptidase activity"/>
    <property type="evidence" value="ECO:0007669"/>
    <property type="project" value="TreeGrafter"/>
</dbReference>
<organism evidence="7 8">
    <name type="scientific">Allocoleopsis franciscana PCC 7113</name>
    <dbReference type="NCBI Taxonomy" id="1173027"/>
    <lineage>
        <taxon>Bacteria</taxon>
        <taxon>Bacillati</taxon>
        <taxon>Cyanobacteriota</taxon>
        <taxon>Cyanophyceae</taxon>
        <taxon>Coleofasciculales</taxon>
        <taxon>Coleofasciculaceae</taxon>
        <taxon>Allocoleopsis</taxon>
        <taxon>Allocoleopsis franciscana</taxon>
    </lineage>
</organism>
<evidence type="ECO:0000256" key="2">
    <source>
        <dbReference type="ARBA" id="ARBA00022670"/>
    </source>
</evidence>
<name>K9W7R3_9CYAN</name>
<keyword evidence="2 5" id="KW-0645">Protease</keyword>
<dbReference type="InterPro" id="IPR004447">
    <property type="entry name" value="Peptidase_S41A"/>
</dbReference>
<dbReference type="NCBIfam" id="NF045589">
    <property type="entry name" value="Cterm_S41_CtpB"/>
    <property type="match status" value="1"/>
</dbReference>
<evidence type="ECO:0000259" key="6">
    <source>
        <dbReference type="PROSITE" id="PS50106"/>
    </source>
</evidence>
<reference evidence="7 8" key="1">
    <citation type="submission" date="2012-06" db="EMBL/GenBank/DDBJ databases">
        <title>Finished chromosome of genome of Microcoleus sp. PCC 7113.</title>
        <authorList>
            <consortium name="US DOE Joint Genome Institute"/>
            <person name="Gugger M."/>
            <person name="Coursin T."/>
            <person name="Rippka R."/>
            <person name="Tandeau De Marsac N."/>
            <person name="Huntemann M."/>
            <person name="Wei C.-L."/>
            <person name="Han J."/>
            <person name="Detter J.C."/>
            <person name="Han C."/>
            <person name="Tapia R."/>
            <person name="Chen A."/>
            <person name="Kyrpides N."/>
            <person name="Mavromatis K."/>
            <person name="Markowitz V."/>
            <person name="Szeto E."/>
            <person name="Ivanova N."/>
            <person name="Pagani I."/>
            <person name="Pati A."/>
            <person name="Goodwin L."/>
            <person name="Nordberg H.P."/>
            <person name="Cantor M.N."/>
            <person name="Hua S.X."/>
            <person name="Woyke T."/>
            <person name="Kerfeld C.A."/>
        </authorList>
    </citation>
    <scope>NUCLEOTIDE SEQUENCE [LARGE SCALE GENOMIC DNA]</scope>
    <source>
        <strain evidence="7 8">PCC 7113</strain>
    </source>
</reference>
<dbReference type="Pfam" id="PF17820">
    <property type="entry name" value="PDZ_6"/>
    <property type="match status" value="1"/>
</dbReference>
<dbReference type="RefSeq" id="WP_015180422.1">
    <property type="nucleotide sequence ID" value="NC_019738.1"/>
</dbReference>
<dbReference type="OrthoDB" id="9812068at2"/>
<gene>
    <name evidence="7" type="ORF">Mic7113_0334</name>
</gene>
<dbReference type="InterPro" id="IPR001478">
    <property type="entry name" value="PDZ"/>
</dbReference>
<dbReference type="MEROPS" id="S41.009"/>
<dbReference type="InterPro" id="IPR054625">
    <property type="entry name" value="Cterm_S41_CtpB"/>
</dbReference>
<dbReference type="SUPFAM" id="SSF52096">
    <property type="entry name" value="ClpP/crotonase"/>
    <property type="match status" value="1"/>
</dbReference>
<dbReference type="InterPro" id="IPR036034">
    <property type="entry name" value="PDZ_sf"/>
</dbReference>
<dbReference type="GO" id="GO:0008236">
    <property type="term" value="F:serine-type peptidase activity"/>
    <property type="evidence" value="ECO:0007669"/>
    <property type="project" value="UniProtKB-KW"/>
</dbReference>
<dbReference type="InterPro" id="IPR005151">
    <property type="entry name" value="Tail-specific_protease"/>
</dbReference>
<evidence type="ECO:0000313" key="8">
    <source>
        <dbReference type="Proteomes" id="UP000010471"/>
    </source>
</evidence>
<dbReference type="HOGENOM" id="CLU_017295_0_0_3"/>
<dbReference type="CDD" id="cd07560">
    <property type="entry name" value="Peptidase_S41_CPP"/>
    <property type="match status" value="1"/>
</dbReference>
<keyword evidence="3 5" id="KW-0378">Hydrolase</keyword>
<dbReference type="Pfam" id="PF03572">
    <property type="entry name" value="Peptidase_S41"/>
    <property type="match status" value="1"/>
</dbReference>
<dbReference type="Gene3D" id="3.30.750.44">
    <property type="match status" value="1"/>
</dbReference>
<dbReference type="SMART" id="SM00228">
    <property type="entry name" value="PDZ"/>
    <property type="match status" value="1"/>
</dbReference>
<evidence type="ECO:0000256" key="5">
    <source>
        <dbReference type="RuleBase" id="RU004404"/>
    </source>
</evidence>
<dbReference type="SMART" id="SM00245">
    <property type="entry name" value="TSPc"/>
    <property type="match status" value="1"/>
</dbReference>
<dbReference type="SUPFAM" id="SSF50156">
    <property type="entry name" value="PDZ domain-like"/>
    <property type="match status" value="1"/>
</dbReference>
<comment type="similarity">
    <text evidence="1 5">Belongs to the peptidase S41A family.</text>
</comment>
<dbReference type="PROSITE" id="PS50106">
    <property type="entry name" value="PDZ"/>
    <property type="match status" value="1"/>
</dbReference>
<protein>
    <submittedName>
        <fullName evidence="7">C-terminal processing peptidase-2</fullName>
    </submittedName>
</protein>
<dbReference type="InterPro" id="IPR029045">
    <property type="entry name" value="ClpP/crotonase-like_dom_sf"/>
</dbReference>
<accession>K9W7R3</accession>
<dbReference type="Proteomes" id="UP000010471">
    <property type="component" value="Chromosome"/>
</dbReference>
<dbReference type="STRING" id="1173027.Mic7113_0334"/>
<keyword evidence="4 5" id="KW-0720">Serine protease</keyword>
<dbReference type="GO" id="GO:0030288">
    <property type="term" value="C:outer membrane-bounded periplasmic space"/>
    <property type="evidence" value="ECO:0007669"/>
    <property type="project" value="TreeGrafter"/>
</dbReference>
<keyword evidence="8" id="KW-1185">Reference proteome</keyword>
<sequence>MNQHPKHFSWLKGVFFSGAIATTAALSLIVPGGGRSVFAALQDSPKNLVDEVWQIVNQEYVDNKFNNVDWLATRQQLLSKNYTSKQQAYEAIRAALKPIGDPYTRFMDPEQFQALTSQTSGELSGVGIRLELDEKTKALQIVSPIENSPAAKAKLQPGDGIVAIDGKSTKGMSLEDASSMIRGEVGTSVTLRISRDGKPPFDVKLSRAQIELPAVHHTLKQEGQMRIGYISLNEFSAHAPEQMVKAIKNLEKQKVGGYVLDLRGNPGGLLNASVEIARMWLDSGLIVRTVDRKGGDQKFSANKTALTKSPLVVLVDGNSASASEILAGALKDNKRARVIGSKTFGKAVVQSVHSLSDGSGLAVTIQHYFPPNGEDINHKGIEPDVKLELTEAQEKQLESNPTLRATQEDPQYKQAIATLTMNASRPGLGQQPKPLSIR</sequence>
<dbReference type="AlphaFoldDB" id="K9W7R3"/>
<dbReference type="KEGG" id="mic:Mic7113_0334"/>
<dbReference type="Gene3D" id="2.30.42.10">
    <property type="match status" value="1"/>
</dbReference>
<dbReference type="InterPro" id="IPR041489">
    <property type="entry name" value="PDZ_6"/>
</dbReference>
<dbReference type="GO" id="GO:0006508">
    <property type="term" value="P:proteolysis"/>
    <property type="evidence" value="ECO:0007669"/>
    <property type="project" value="UniProtKB-KW"/>
</dbReference>
<dbReference type="Gene3D" id="3.90.226.10">
    <property type="entry name" value="2-enoyl-CoA Hydratase, Chain A, domain 1"/>
    <property type="match status" value="1"/>
</dbReference>
<dbReference type="NCBIfam" id="TIGR00225">
    <property type="entry name" value="prc"/>
    <property type="match status" value="1"/>
</dbReference>
<dbReference type="CDD" id="cd06782">
    <property type="entry name" value="cpPDZ_CPP-like"/>
    <property type="match status" value="1"/>
</dbReference>
<evidence type="ECO:0000256" key="4">
    <source>
        <dbReference type="ARBA" id="ARBA00022825"/>
    </source>
</evidence>
<dbReference type="eggNOG" id="COG0793">
    <property type="taxonomic scope" value="Bacteria"/>
</dbReference>
<feature type="domain" description="PDZ" evidence="6">
    <location>
        <begin position="112"/>
        <end position="182"/>
    </location>
</feature>
<evidence type="ECO:0000313" key="7">
    <source>
        <dbReference type="EMBL" id="AFZ16258.1"/>
    </source>
</evidence>
<evidence type="ECO:0000256" key="3">
    <source>
        <dbReference type="ARBA" id="ARBA00022801"/>
    </source>
</evidence>
<evidence type="ECO:0000256" key="1">
    <source>
        <dbReference type="ARBA" id="ARBA00009179"/>
    </source>
</evidence>
<dbReference type="GO" id="GO:0007165">
    <property type="term" value="P:signal transduction"/>
    <property type="evidence" value="ECO:0007669"/>
    <property type="project" value="TreeGrafter"/>
</dbReference>
<dbReference type="PANTHER" id="PTHR32060:SF30">
    <property type="entry name" value="CARBOXY-TERMINAL PROCESSING PROTEASE CTPA"/>
    <property type="match status" value="1"/>
</dbReference>
<dbReference type="EMBL" id="CP003630">
    <property type="protein sequence ID" value="AFZ16258.1"/>
    <property type="molecule type" value="Genomic_DNA"/>
</dbReference>
<proteinExistence type="inferred from homology"/>
<dbReference type="FunFam" id="2.30.42.10:FF:000063">
    <property type="entry name" value="Peptidase, S41 family"/>
    <property type="match status" value="1"/>
</dbReference>
<dbReference type="PANTHER" id="PTHR32060">
    <property type="entry name" value="TAIL-SPECIFIC PROTEASE"/>
    <property type="match status" value="1"/>
</dbReference>
<dbReference type="PATRIC" id="fig|1173027.3.peg.365"/>